<dbReference type="Proteomes" id="UP001153292">
    <property type="component" value="Chromosome 6"/>
</dbReference>
<gene>
    <name evidence="3" type="ORF">CHILSU_LOCUS9737</name>
</gene>
<feature type="transmembrane region" description="Helical" evidence="2">
    <location>
        <begin position="506"/>
        <end position="524"/>
    </location>
</feature>
<evidence type="ECO:0000256" key="1">
    <source>
        <dbReference type="ARBA" id="ARBA00008372"/>
    </source>
</evidence>
<evidence type="ECO:0000313" key="4">
    <source>
        <dbReference type="Proteomes" id="UP001153292"/>
    </source>
</evidence>
<keyword evidence="2" id="KW-0472">Membrane</keyword>
<evidence type="ECO:0000313" key="3">
    <source>
        <dbReference type="EMBL" id="CAH0406362.1"/>
    </source>
</evidence>
<keyword evidence="2" id="KW-1133">Transmembrane helix</keyword>
<keyword evidence="4" id="KW-1185">Reference proteome</keyword>
<dbReference type="PANTHER" id="PTHR15092:SF22">
    <property type="entry name" value="POLY(A)-SPECIFIC RIBONUCLEASE PNLDC1"/>
    <property type="match status" value="1"/>
</dbReference>
<proteinExistence type="inferred from homology"/>
<dbReference type="SUPFAM" id="SSF53098">
    <property type="entry name" value="Ribonuclease H-like"/>
    <property type="match status" value="1"/>
</dbReference>
<evidence type="ECO:0000256" key="2">
    <source>
        <dbReference type="SAM" id="Phobius"/>
    </source>
</evidence>
<name>A0ABN8B9K9_CHISP</name>
<protein>
    <submittedName>
        <fullName evidence="3">Uncharacterized protein</fullName>
    </submittedName>
</protein>
<dbReference type="Gene3D" id="3.30.420.10">
    <property type="entry name" value="Ribonuclease H-like superfamily/Ribonuclease H"/>
    <property type="match status" value="2"/>
</dbReference>
<dbReference type="InterPro" id="IPR036397">
    <property type="entry name" value="RNaseH_sf"/>
</dbReference>
<organism evidence="3 4">
    <name type="scientific">Chilo suppressalis</name>
    <name type="common">Asiatic rice borer moth</name>
    <dbReference type="NCBI Taxonomy" id="168631"/>
    <lineage>
        <taxon>Eukaryota</taxon>
        <taxon>Metazoa</taxon>
        <taxon>Ecdysozoa</taxon>
        <taxon>Arthropoda</taxon>
        <taxon>Hexapoda</taxon>
        <taxon>Insecta</taxon>
        <taxon>Pterygota</taxon>
        <taxon>Neoptera</taxon>
        <taxon>Endopterygota</taxon>
        <taxon>Lepidoptera</taxon>
        <taxon>Glossata</taxon>
        <taxon>Ditrysia</taxon>
        <taxon>Pyraloidea</taxon>
        <taxon>Crambidae</taxon>
        <taxon>Crambinae</taxon>
        <taxon>Chilo</taxon>
    </lineage>
</organism>
<reference evidence="3" key="1">
    <citation type="submission" date="2021-12" db="EMBL/GenBank/DDBJ databases">
        <authorList>
            <person name="King R."/>
        </authorList>
    </citation>
    <scope>NUCLEOTIDE SEQUENCE</scope>
</reference>
<sequence length="534" mass="61282">MEITKKNFAEEIDNITKDLERSCFIGFDAEFTAILSGENFQHSLFDTNEDRYNKIKTEVSKMLMTQIGLTMFQYDRDIDTYVAVGYTFHLCPQVFGEIDQSFIFQASTLKFLCKHNFDFNKFTYEGLPYLSKEEDALIQQHLKNNKLIENLSRTMEMDEEKQLQTYCSEVSKWLATSDEGTMYIDVKSPVLRYLVHNEVRSRFPDVLTTDSLGNSNKVLIYRDKNVEGANSAPKNVLEENLMNNLLGFSQIIYLLETYKKPIVGHNLFLDTVLLHNQFIGSLPEKYSTFKKNINKMFPNIYDTKFISHEMSKKLSFDEVWKSNALQDLYEFFAEGKCKKLELGVNPIRLSTPFDVKQSYHEAGWDSFCSGYCFIRLGHWAASEASGQHRPVGPTQTLAGLREYCNRVNVIRGAVPYMNLVEEDPLTHRPSVLHVKSLNERVIDISKVVAALSGIGSIDVKPYGRRTALIAAGTKFTADRILKQYKDSPEYRISVFNYYRHSVTGRMALWGGALLTGSLVIYFLHNNLKTKSNLL</sequence>
<dbReference type="Pfam" id="PF04857">
    <property type="entry name" value="CAF1"/>
    <property type="match status" value="1"/>
</dbReference>
<accession>A0ABN8B9K9</accession>
<keyword evidence="2" id="KW-0812">Transmembrane</keyword>
<comment type="similarity">
    <text evidence="1">Belongs to the CAF1 family.</text>
</comment>
<dbReference type="InterPro" id="IPR051181">
    <property type="entry name" value="CAF1_poly(A)_ribonucleases"/>
</dbReference>
<dbReference type="EMBL" id="OU963899">
    <property type="protein sequence ID" value="CAH0406362.1"/>
    <property type="molecule type" value="Genomic_DNA"/>
</dbReference>
<dbReference type="InterPro" id="IPR012337">
    <property type="entry name" value="RNaseH-like_sf"/>
</dbReference>
<dbReference type="PANTHER" id="PTHR15092">
    <property type="entry name" value="POLY A -SPECIFIC RIBONUCLEASE/TARGET OF EGR1, MEMBER 1"/>
    <property type="match status" value="1"/>
</dbReference>
<dbReference type="InterPro" id="IPR006941">
    <property type="entry name" value="RNase_CAF1"/>
</dbReference>